<dbReference type="AlphaFoldDB" id="A0A2W4ZCE4"/>
<gene>
    <name evidence="1" type="ORF">DI626_11570</name>
</gene>
<organism evidence="1 2">
    <name type="scientific">Micavibrio aeruginosavorus</name>
    <dbReference type="NCBI Taxonomy" id="349221"/>
    <lineage>
        <taxon>Bacteria</taxon>
        <taxon>Pseudomonadati</taxon>
        <taxon>Bdellovibrionota</taxon>
        <taxon>Bdellovibrionia</taxon>
        <taxon>Bdellovibrionales</taxon>
        <taxon>Pseudobdellovibrionaceae</taxon>
        <taxon>Micavibrio</taxon>
    </lineage>
</organism>
<comment type="caution">
    <text evidence="1">The sequence shown here is derived from an EMBL/GenBank/DDBJ whole genome shotgun (WGS) entry which is preliminary data.</text>
</comment>
<sequence length="103" mass="12044">MRDFSAPHRGKVAYFGIWAEDGRDEQLGDIDAWNILCDAVRRCTTEDMRESQDVKDALEWFARRLTKNAPVRDFARALNTHDPMQRYWEAGDALKRLKRGMGR</sequence>
<reference evidence="1 2" key="1">
    <citation type="submission" date="2017-08" db="EMBL/GenBank/DDBJ databases">
        <title>Infants hospitalized years apart are colonized by the same room-sourced microbial strains.</title>
        <authorList>
            <person name="Brooks B."/>
            <person name="Olm M.R."/>
            <person name="Firek B.A."/>
            <person name="Baker R."/>
            <person name="Thomas B.C."/>
            <person name="Morowitz M.J."/>
            <person name="Banfield J.F."/>
        </authorList>
    </citation>
    <scope>NUCLEOTIDE SEQUENCE [LARGE SCALE GENOMIC DNA]</scope>
    <source>
        <strain evidence="1">S2_018_000_R2_104</strain>
    </source>
</reference>
<dbReference type="EMBL" id="QFNK01000356">
    <property type="protein sequence ID" value="PZO79366.1"/>
    <property type="molecule type" value="Genomic_DNA"/>
</dbReference>
<evidence type="ECO:0000313" key="2">
    <source>
        <dbReference type="Proteomes" id="UP000249557"/>
    </source>
</evidence>
<evidence type="ECO:0000313" key="1">
    <source>
        <dbReference type="EMBL" id="PZO79366.1"/>
    </source>
</evidence>
<protein>
    <submittedName>
        <fullName evidence="1">Uncharacterized protein</fullName>
    </submittedName>
</protein>
<proteinExistence type="predicted"/>
<dbReference type="Proteomes" id="UP000249557">
    <property type="component" value="Unassembled WGS sequence"/>
</dbReference>
<accession>A0A2W4ZCE4</accession>
<name>A0A2W4ZCE4_9BACT</name>